<evidence type="ECO:0000313" key="3">
    <source>
        <dbReference type="Proteomes" id="UP000006327"/>
    </source>
</evidence>
<protein>
    <submittedName>
        <fullName evidence="2">Uncharacterized protein</fullName>
    </submittedName>
</protein>
<proteinExistence type="predicted"/>
<keyword evidence="1" id="KW-1133">Transmembrane helix</keyword>
<dbReference type="eggNOG" id="ENOG5032RJD">
    <property type="taxonomic scope" value="Bacteria"/>
</dbReference>
<dbReference type="EMBL" id="BAEO01000014">
    <property type="protein sequence ID" value="GAC18155.1"/>
    <property type="molecule type" value="Genomic_DNA"/>
</dbReference>
<dbReference type="STRING" id="493475.GARC_1175"/>
<evidence type="ECO:0000256" key="1">
    <source>
        <dbReference type="SAM" id="Phobius"/>
    </source>
</evidence>
<feature type="transmembrane region" description="Helical" evidence="1">
    <location>
        <begin position="33"/>
        <end position="55"/>
    </location>
</feature>
<evidence type="ECO:0000313" key="2">
    <source>
        <dbReference type="EMBL" id="GAC18155.1"/>
    </source>
</evidence>
<keyword evidence="1" id="KW-0472">Membrane</keyword>
<feature type="transmembrane region" description="Helical" evidence="1">
    <location>
        <begin position="93"/>
        <end position="111"/>
    </location>
</feature>
<feature type="transmembrane region" description="Helical" evidence="1">
    <location>
        <begin position="62"/>
        <end position="81"/>
    </location>
</feature>
<comment type="caution">
    <text evidence="2">The sequence shown here is derived from an EMBL/GenBank/DDBJ whole genome shotgun (WGS) entry which is preliminary data.</text>
</comment>
<keyword evidence="1" id="KW-0812">Transmembrane</keyword>
<reference evidence="2 3" key="1">
    <citation type="journal article" date="2017" name="Antonie Van Leeuwenhoek">
        <title>Rhizobium rhizosphaerae sp. nov., a novel species isolated from rice rhizosphere.</title>
        <authorList>
            <person name="Zhao J.J."/>
            <person name="Zhang J."/>
            <person name="Zhang R.J."/>
            <person name="Zhang C.W."/>
            <person name="Yin H.Q."/>
            <person name="Zhang X.X."/>
        </authorList>
    </citation>
    <scope>NUCLEOTIDE SEQUENCE [LARGE SCALE GENOMIC DNA]</scope>
    <source>
        <strain evidence="2 3">BSs20135</strain>
    </source>
</reference>
<dbReference type="Proteomes" id="UP000006327">
    <property type="component" value="Unassembled WGS sequence"/>
</dbReference>
<keyword evidence="3" id="KW-1185">Reference proteome</keyword>
<name>K6Z3Z7_9ALTE</name>
<sequence>MGAMAFIMQMTMTAEQIAALPEKQQMLYQDIPLWVNIAFGCAVFGGALGCIALVFKKAIALPILLISLIGVLVQMFHAFILTNSYEVFGPGGAIMPMLVIVIALFLVWLTINAKVKGWIA</sequence>
<gene>
    <name evidence="2" type="ORF">GARC_1175</name>
</gene>
<dbReference type="AlphaFoldDB" id="K6Z3Z7"/>
<organism evidence="2 3">
    <name type="scientific">Paraglaciecola arctica BSs20135</name>
    <dbReference type="NCBI Taxonomy" id="493475"/>
    <lineage>
        <taxon>Bacteria</taxon>
        <taxon>Pseudomonadati</taxon>
        <taxon>Pseudomonadota</taxon>
        <taxon>Gammaproteobacteria</taxon>
        <taxon>Alteromonadales</taxon>
        <taxon>Alteromonadaceae</taxon>
        <taxon>Paraglaciecola</taxon>
    </lineage>
</organism>
<accession>K6Z3Z7</accession>